<organism evidence="7 8">
    <name type="scientific">Litchfieldia salsa</name>
    <dbReference type="NCBI Taxonomy" id="930152"/>
    <lineage>
        <taxon>Bacteria</taxon>
        <taxon>Bacillati</taxon>
        <taxon>Bacillota</taxon>
        <taxon>Bacilli</taxon>
        <taxon>Bacillales</taxon>
        <taxon>Bacillaceae</taxon>
        <taxon>Litchfieldia</taxon>
    </lineage>
</organism>
<dbReference type="InterPro" id="IPR018163">
    <property type="entry name" value="Thr/Ala-tRNA-synth_IIc_edit"/>
</dbReference>
<dbReference type="AlphaFoldDB" id="A0A1H0STC3"/>
<dbReference type="OrthoDB" id="9812949at2"/>
<dbReference type="SMART" id="SM00863">
    <property type="entry name" value="tRNA_SAD"/>
    <property type="match status" value="1"/>
</dbReference>
<dbReference type="InterPro" id="IPR018165">
    <property type="entry name" value="Ala-tRNA-synth_IIc_core"/>
</dbReference>
<keyword evidence="3" id="KW-0479">Metal-binding</keyword>
<proteinExistence type="predicted"/>
<dbReference type="GO" id="GO:0005524">
    <property type="term" value="F:ATP binding"/>
    <property type="evidence" value="ECO:0007669"/>
    <property type="project" value="InterPro"/>
</dbReference>
<dbReference type="PANTHER" id="PTHR43462">
    <property type="entry name" value="ALANYL-TRNA EDITING PROTEIN"/>
    <property type="match status" value="1"/>
</dbReference>
<dbReference type="Proteomes" id="UP000199159">
    <property type="component" value="Unassembled WGS sequence"/>
</dbReference>
<dbReference type="GO" id="GO:0004813">
    <property type="term" value="F:alanine-tRNA ligase activity"/>
    <property type="evidence" value="ECO:0007669"/>
    <property type="project" value="InterPro"/>
</dbReference>
<dbReference type="STRING" id="930152.SAMN05216565_103108"/>
<evidence type="ECO:0000256" key="5">
    <source>
        <dbReference type="SAM" id="Coils"/>
    </source>
</evidence>
<dbReference type="InterPro" id="IPR009000">
    <property type="entry name" value="Transl_B-barrel_sf"/>
</dbReference>
<evidence type="ECO:0000256" key="2">
    <source>
        <dbReference type="ARBA" id="ARBA00004496"/>
    </source>
</evidence>
<comment type="cofactor">
    <cofactor evidence="1">
        <name>Zn(2+)</name>
        <dbReference type="ChEBI" id="CHEBI:29105"/>
    </cofactor>
</comment>
<dbReference type="Gene3D" id="3.30.980.10">
    <property type="entry name" value="Threonyl-trna Synthetase, Chain A, domain 2"/>
    <property type="match status" value="1"/>
</dbReference>
<dbReference type="Pfam" id="PF07973">
    <property type="entry name" value="tRNA_SAD"/>
    <property type="match status" value="1"/>
</dbReference>
<dbReference type="Gene3D" id="3.10.310.40">
    <property type="match status" value="1"/>
</dbReference>
<name>A0A1H0STC3_9BACI</name>
<dbReference type="SUPFAM" id="SSF50447">
    <property type="entry name" value="Translation proteins"/>
    <property type="match status" value="1"/>
</dbReference>
<evidence type="ECO:0000259" key="6">
    <source>
        <dbReference type="PROSITE" id="PS50860"/>
    </source>
</evidence>
<evidence type="ECO:0000313" key="8">
    <source>
        <dbReference type="Proteomes" id="UP000199159"/>
    </source>
</evidence>
<keyword evidence="4" id="KW-0862">Zinc</keyword>
<protein>
    <submittedName>
        <fullName evidence="7">Alanyl-tRNA synthetase</fullName>
    </submittedName>
</protein>
<sequence>MTEKLYYTQPTTTEWNTTITRIIEREDFYLIELQETAFYPVGGGQPADKGLINNIEVLDVFEEDNEVFHKLEVKPDTLEVSCQIDWKRRFDHTQQHTGQHLLSAVIIEQFGYATKSFHLGTEYCTIDIDTVQLTDHEKSEIEQRVNHYIYQNEEIKTYYVTEDELSKLPLRKIPDVTEDIRIVEINGIDVSACCGTHVNHTGQLGMIRIVKMEKQKGMVRVYFKCGYRALQDYQESSNILNEISTHLSSNRESLRSKIEKLENENKALQKQVETLTDENDRHFASELIKAETSNVITYIFKDRTIKDVQRLSRQLTDQNYIVIFQSQLERKMLLAHNGSHHFHSGQYFKEHLKNFNGKGGGNALSAQASFEDIEDMNKFSLLAAKNILNSLNAV</sequence>
<dbReference type="RefSeq" id="WP_090851675.1">
    <property type="nucleotide sequence ID" value="NZ_FNJU01000003.1"/>
</dbReference>
<dbReference type="GO" id="GO:0002161">
    <property type="term" value="F:aminoacyl-tRNA deacylase activity"/>
    <property type="evidence" value="ECO:0007669"/>
    <property type="project" value="UniProtKB-ARBA"/>
</dbReference>
<keyword evidence="7" id="KW-0436">Ligase</keyword>
<dbReference type="PROSITE" id="PS50860">
    <property type="entry name" value="AA_TRNA_LIGASE_II_ALA"/>
    <property type="match status" value="1"/>
</dbReference>
<dbReference type="EMBL" id="FNJU01000003">
    <property type="protein sequence ID" value="SDP45001.1"/>
    <property type="molecule type" value="Genomic_DNA"/>
</dbReference>
<keyword evidence="5" id="KW-0175">Coiled coil</keyword>
<dbReference type="SUPFAM" id="SSF55186">
    <property type="entry name" value="ThrRS/AlaRS common domain"/>
    <property type="match status" value="1"/>
</dbReference>
<dbReference type="GO" id="GO:0006419">
    <property type="term" value="P:alanyl-tRNA aminoacylation"/>
    <property type="evidence" value="ECO:0007669"/>
    <property type="project" value="InterPro"/>
</dbReference>
<dbReference type="InterPro" id="IPR051335">
    <property type="entry name" value="Alanyl-tRNA_Editing_Enzymes"/>
</dbReference>
<gene>
    <name evidence="7" type="ORF">SAMN05216565_103108</name>
</gene>
<dbReference type="GO" id="GO:0005737">
    <property type="term" value="C:cytoplasm"/>
    <property type="evidence" value="ECO:0007669"/>
    <property type="project" value="UniProtKB-SubCell"/>
</dbReference>
<evidence type="ECO:0000256" key="1">
    <source>
        <dbReference type="ARBA" id="ARBA00001947"/>
    </source>
</evidence>
<dbReference type="InterPro" id="IPR012947">
    <property type="entry name" value="tRNA_SAD"/>
</dbReference>
<dbReference type="Gene3D" id="2.40.30.130">
    <property type="match status" value="1"/>
</dbReference>
<accession>A0A1H0STC3</accession>
<dbReference type="GO" id="GO:0046872">
    <property type="term" value="F:metal ion binding"/>
    <property type="evidence" value="ECO:0007669"/>
    <property type="project" value="UniProtKB-KW"/>
</dbReference>
<dbReference type="PANTHER" id="PTHR43462:SF1">
    <property type="entry name" value="ALANYL-TRNA EDITING PROTEIN AARSD1"/>
    <property type="match status" value="1"/>
</dbReference>
<dbReference type="GO" id="GO:0003676">
    <property type="term" value="F:nucleic acid binding"/>
    <property type="evidence" value="ECO:0007669"/>
    <property type="project" value="InterPro"/>
</dbReference>
<evidence type="ECO:0000256" key="4">
    <source>
        <dbReference type="ARBA" id="ARBA00022833"/>
    </source>
</evidence>
<keyword evidence="8" id="KW-1185">Reference proteome</keyword>
<feature type="coiled-coil region" evidence="5">
    <location>
        <begin position="244"/>
        <end position="285"/>
    </location>
</feature>
<evidence type="ECO:0000313" key="7">
    <source>
        <dbReference type="EMBL" id="SDP45001.1"/>
    </source>
</evidence>
<comment type="subcellular location">
    <subcellularLocation>
        <location evidence="2">Cytoplasm</location>
    </subcellularLocation>
</comment>
<feature type="domain" description="Alanyl-transfer RNA synthetases family profile" evidence="6">
    <location>
        <begin position="1"/>
        <end position="235"/>
    </location>
</feature>
<evidence type="ECO:0000256" key="3">
    <source>
        <dbReference type="ARBA" id="ARBA00022723"/>
    </source>
</evidence>
<reference evidence="8" key="1">
    <citation type="submission" date="2016-10" db="EMBL/GenBank/DDBJ databases">
        <authorList>
            <person name="Varghese N."/>
            <person name="Submissions S."/>
        </authorList>
    </citation>
    <scope>NUCLEOTIDE SEQUENCE [LARGE SCALE GENOMIC DNA]</scope>
    <source>
        <strain evidence="8">IBRC-M10078</strain>
    </source>
</reference>
<keyword evidence="7" id="KW-0030">Aminoacyl-tRNA synthetase</keyword>